<dbReference type="OrthoDB" id="1752062at2759"/>
<dbReference type="Pfam" id="PF08268">
    <property type="entry name" value="FBA_3"/>
    <property type="match status" value="1"/>
</dbReference>
<sequence>ILCNPATKEYAKVAFDFVDPAGSIHLGFGYDVLTDTYKVVRVDVTYNRQVPIDVDECKVHVYTLGTKEWRMIPTPYRLSSMGSVPYLHGAFHWFRLAAISKWIDAPRRVDSIIVFDVGSENIRQVPNIIFAPESGALYNIV</sequence>
<dbReference type="NCBIfam" id="TIGR01640">
    <property type="entry name" value="F_box_assoc_1"/>
    <property type="match status" value="1"/>
</dbReference>
<dbReference type="InterPro" id="IPR013187">
    <property type="entry name" value="F-box-assoc_dom_typ3"/>
</dbReference>
<reference evidence="2 3" key="1">
    <citation type="submission" date="2020-06" db="EMBL/GenBank/DDBJ databases">
        <title>Transcriptomic and genomic resources for Thalictrum thalictroides and T. hernandezii: Facilitating candidate gene discovery in an emerging model plant lineage.</title>
        <authorList>
            <person name="Arias T."/>
            <person name="Riano-Pachon D.M."/>
            <person name="Di Stilio V.S."/>
        </authorList>
    </citation>
    <scope>NUCLEOTIDE SEQUENCE [LARGE SCALE GENOMIC DNA]</scope>
    <source>
        <strain evidence="3">cv. WT478/WT964</strain>
        <tissue evidence="2">Leaves</tissue>
    </source>
</reference>
<dbReference type="AlphaFoldDB" id="A0A7J6UR71"/>
<feature type="domain" description="F-box associated beta-propeller type 3" evidence="1">
    <location>
        <begin position="2"/>
        <end position="125"/>
    </location>
</feature>
<dbReference type="PANTHER" id="PTHR31672:SF13">
    <property type="entry name" value="F-BOX PROTEIN CPR30-LIKE"/>
    <property type="match status" value="1"/>
</dbReference>
<name>A0A7J6UR71_THATH</name>
<feature type="non-terminal residue" evidence="2">
    <location>
        <position position="1"/>
    </location>
</feature>
<accession>A0A7J6UR71</accession>
<dbReference type="PANTHER" id="PTHR31672">
    <property type="entry name" value="BNACNNG10540D PROTEIN"/>
    <property type="match status" value="1"/>
</dbReference>
<gene>
    <name evidence="2" type="ORF">FRX31_035463</name>
</gene>
<comment type="caution">
    <text evidence="2">The sequence shown here is derived from an EMBL/GenBank/DDBJ whole genome shotgun (WGS) entry which is preliminary data.</text>
</comment>
<proteinExistence type="predicted"/>
<dbReference type="EMBL" id="JABWDY010044705">
    <property type="protein sequence ID" value="KAF5174951.1"/>
    <property type="molecule type" value="Genomic_DNA"/>
</dbReference>
<evidence type="ECO:0000313" key="3">
    <source>
        <dbReference type="Proteomes" id="UP000554482"/>
    </source>
</evidence>
<dbReference type="InterPro" id="IPR050796">
    <property type="entry name" value="SCF_F-box_component"/>
</dbReference>
<organism evidence="2 3">
    <name type="scientific">Thalictrum thalictroides</name>
    <name type="common">Rue-anemone</name>
    <name type="synonym">Anemone thalictroides</name>
    <dbReference type="NCBI Taxonomy" id="46969"/>
    <lineage>
        <taxon>Eukaryota</taxon>
        <taxon>Viridiplantae</taxon>
        <taxon>Streptophyta</taxon>
        <taxon>Embryophyta</taxon>
        <taxon>Tracheophyta</taxon>
        <taxon>Spermatophyta</taxon>
        <taxon>Magnoliopsida</taxon>
        <taxon>Ranunculales</taxon>
        <taxon>Ranunculaceae</taxon>
        <taxon>Thalictroideae</taxon>
        <taxon>Thalictrum</taxon>
    </lineage>
</organism>
<evidence type="ECO:0000259" key="1">
    <source>
        <dbReference type="Pfam" id="PF08268"/>
    </source>
</evidence>
<keyword evidence="3" id="KW-1185">Reference proteome</keyword>
<evidence type="ECO:0000313" key="2">
    <source>
        <dbReference type="EMBL" id="KAF5174951.1"/>
    </source>
</evidence>
<dbReference type="Proteomes" id="UP000554482">
    <property type="component" value="Unassembled WGS sequence"/>
</dbReference>
<protein>
    <recommendedName>
        <fullName evidence="1">F-box associated beta-propeller type 3 domain-containing protein</fullName>
    </recommendedName>
</protein>
<dbReference type="InterPro" id="IPR017451">
    <property type="entry name" value="F-box-assoc_interact_dom"/>
</dbReference>